<organism evidence="10 11">
    <name type="scientific">Rhizoctonia solani</name>
    <dbReference type="NCBI Taxonomy" id="456999"/>
    <lineage>
        <taxon>Eukaryota</taxon>
        <taxon>Fungi</taxon>
        <taxon>Dikarya</taxon>
        <taxon>Basidiomycota</taxon>
        <taxon>Agaricomycotina</taxon>
        <taxon>Agaricomycetes</taxon>
        <taxon>Cantharellales</taxon>
        <taxon>Ceratobasidiaceae</taxon>
        <taxon>Rhizoctonia</taxon>
    </lineage>
</organism>
<evidence type="ECO:0000313" key="10">
    <source>
        <dbReference type="EMBL" id="CAE6440137.1"/>
    </source>
</evidence>
<keyword evidence="5" id="KW-0470">Melanin biosynthesis</keyword>
<keyword evidence="4" id="KW-0186">Copper</keyword>
<keyword evidence="3" id="KW-0479">Metal-binding</keyword>
<evidence type="ECO:0000256" key="7">
    <source>
        <dbReference type="ARBA" id="ARBA00048881"/>
    </source>
</evidence>
<dbReference type="InterPro" id="IPR050316">
    <property type="entry name" value="Tyrosinase/Hemocyanin"/>
</dbReference>
<comment type="catalytic activity">
    <reaction evidence="6">
        <text>2 L-dopa + O2 = 2 L-dopaquinone + 2 H2O</text>
        <dbReference type="Rhea" id="RHEA:34287"/>
        <dbReference type="ChEBI" id="CHEBI:15377"/>
        <dbReference type="ChEBI" id="CHEBI:15379"/>
        <dbReference type="ChEBI" id="CHEBI:57504"/>
        <dbReference type="ChEBI" id="CHEBI:57924"/>
        <dbReference type="EC" id="1.14.18.1"/>
    </reaction>
</comment>
<dbReference type="PROSITE" id="PS00498">
    <property type="entry name" value="TYROSINASE_2"/>
    <property type="match status" value="1"/>
</dbReference>
<evidence type="ECO:0000256" key="6">
    <source>
        <dbReference type="ARBA" id="ARBA00048233"/>
    </source>
</evidence>
<evidence type="ECO:0000256" key="4">
    <source>
        <dbReference type="ARBA" id="ARBA00023008"/>
    </source>
</evidence>
<feature type="domain" description="Tyrosinase copper-binding" evidence="9">
    <location>
        <begin position="349"/>
        <end position="360"/>
    </location>
</feature>
<dbReference type="EC" id="1.14.18.1" evidence="2"/>
<dbReference type="PANTHER" id="PTHR11474">
    <property type="entry name" value="TYROSINASE FAMILY MEMBER"/>
    <property type="match status" value="1"/>
</dbReference>
<feature type="signal peptide" evidence="8">
    <location>
        <begin position="1"/>
        <end position="19"/>
    </location>
</feature>
<dbReference type="Pfam" id="PF00264">
    <property type="entry name" value="Tyrosinase"/>
    <property type="match status" value="1"/>
</dbReference>
<evidence type="ECO:0000256" key="2">
    <source>
        <dbReference type="ARBA" id="ARBA00011906"/>
    </source>
</evidence>
<dbReference type="PRINTS" id="PR00092">
    <property type="entry name" value="TYROSINASE"/>
</dbReference>
<protein>
    <recommendedName>
        <fullName evidence="2">tyrosinase</fullName>
        <ecNumber evidence="2">1.14.18.1</ecNumber>
    </recommendedName>
</protein>
<evidence type="ECO:0000313" key="11">
    <source>
        <dbReference type="Proteomes" id="UP000663843"/>
    </source>
</evidence>
<evidence type="ECO:0000259" key="9">
    <source>
        <dbReference type="PROSITE" id="PS00498"/>
    </source>
</evidence>
<evidence type="ECO:0000256" key="1">
    <source>
        <dbReference type="ARBA" id="ARBA00009928"/>
    </source>
</evidence>
<feature type="chain" id="PRO_5034200468" description="tyrosinase" evidence="8">
    <location>
        <begin position="20"/>
        <end position="714"/>
    </location>
</feature>
<gene>
    <name evidence="10" type="ORF">RDB_LOCUS74329</name>
</gene>
<dbReference type="PANTHER" id="PTHR11474:SF76">
    <property type="entry name" value="SHKT DOMAIN-CONTAINING PROTEIN"/>
    <property type="match status" value="1"/>
</dbReference>
<dbReference type="GO" id="GO:0042438">
    <property type="term" value="P:melanin biosynthetic process"/>
    <property type="evidence" value="ECO:0007669"/>
    <property type="project" value="UniProtKB-KW"/>
</dbReference>
<dbReference type="InterPro" id="IPR002227">
    <property type="entry name" value="Tyrosinase_Cu-bd"/>
</dbReference>
<comment type="caution">
    <text evidence="10">The sequence shown here is derived from an EMBL/GenBank/DDBJ whole genome shotgun (WGS) entry which is preliminary data.</text>
</comment>
<evidence type="ECO:0000256" key="3">
    <source>
        <dbReference type="ARBA" id="ARBA00022723"/>
    </source>
</evidence>
<keyword evidence="8" id="KW-0732">Signal</keyword>
<comment type="catalytic activity">
    <reaction evidence="7">
        <text>L-tyrosine + O2 = L-dopaquinone + H2O</text>
        <dbReference type="Rhea" id="RHEA:18117"/>
        <dbReference type="ChEBI" id="CHEBI:15377"/>
        <dbReference type="ChEBI" id="CHEBI:15379"/>
        <dbReference type="ChEBI" id="CHEBI:57924"/>
        <dbReference type="ChEBI" id="CHEBI:58315"/>
        <dbReference type="EC" id="1.14.18.1"/>
    </reaction>
</comment>
<sequence>MPALHLITGVLIPNSLANALPPSPPVRMDVCDLKETCPKQFTLFLLSWMEMMKPGFEPKAAAFQEIAGIHGMPYEPWLGDSDEVRKTARGPNFLGYCEHGSIFFAPWHRPYLMLMEQTINDLALGTASRFACQNGVTETEAQEWIAAATVLRLPFWDWTHPRTGEQGIPEFFTTPKIELLMPQGKVESYDNPLACFWLNHPVDGFVNRWETQSAKGVYPNLAARAYFREWKRTYRNPDSRAEGAADNYAGINDILKDPSKDRRGSWKNLTTNVAGGFVFPINIPPELRANAWDEYSNTTFQSAHQNPADPKQVTNHIYGATTIEQPHNTVHLLVGGIGHMADNDTSGFDPIFYLHHCNIDRLLAFWEHIYPDYVAGTDGYLNPDGVTRTPFIQKAGGTWTETNDQVLDDHSPLQPFRNLAYGYWTSQDAHSLMHIKDSANNKGYTYPPIIYDGHEIKIDTDPKHPTPIDVREQQRRYLQNHFNYDPIKAREESPSLVSEIFVKHSPYAGGDEIPGQELVDRYRQFFISVSLDPKLMIGSYFLVVLLKGAFTEADKPYEIGRVGVLSRGSSDKCGNCQGRSAAGTRVRGMILVPHELVANLLVGAKRNDEQTTKEQVIEAIEISLDAVVLRPDGTVHSRLKEAEANDAERTLSNDRTPHIQLLSSEVYQQFEKGPGRQSQNEKAVPYSFTDWKTHDALHKLTIDGRTVERSWVLE</sequence>
<dbReference type="Gene3D" id="1.10.1280.10">
    <property type="entry name" value="Di-copper center containing domain from catechol oxidase"/>
    <property type="match status" value="1"/>
</dbReference>
<evidence type="ECO:0000256" key="5">
    <source>
        <dbReference type="ARBA" id="ARBA00023101"/>
    </source>
</evidence>
<dbReference type="Proteomes" id="UP000663843">
    <property type="component" value="Unassembled WGS sequence"/>
</dbReference>
<dbReference type="AlphaFoldDB" id="A0A8H2XZI9"/>
<dbReference type="GO" id="GO:0004503">
    <property type="term" value="F:tyrosinase activity"/>
    <property type="evidence" value="ECO:0007669"/>
    <property type="project" value="UniProtKB-EC"/>
</dbReference>
<dbReference type="GO" id="GO:0046872">
    <property type="term" value="F:metal ion binding"/>
    <property type="evidence" value="ECO:0007669"/>
    <property type="project" value="UniProtKB-KW"/>
</dbReference>
<evidence type="ECO:0000256" key="8">
    <source>
        <dbReference type="SAM" id="SignalP"/>
    </source>
</evidence>
<reference evidence="10" key="1">
    <citation type="submission" date="2021-01" db="EMBL/GenBank/DDBJ databases">
        <authorList>
            <person name="Kaushik A."/>
        </authorList>
    </citation>
    <scope>NUCLEOTIDE SEQUENCE</scope>
    <source>
        <strain evidence="10">AG2-2IIIB</strain>
    </source>
</reference>
<dbReference type="SUPFAM" id="SSF48056">
    <property type="entry name" value="Di-copper centre-containing domain"/>
    <property type="match status" value="1"/>
</dbReference>
<comment type="similarity">
    <text evidence="1">Belongs to the tyrosinase family.</text>
</comment>
<dbReference type="InterPro" id="IPR008922">
    <property type="entry name" value="Di-copper_centre_dom_sf"/>
</dbReference>
<dbReference type="EMBL" id="CAJMWT010002335">
    <property type="protein sequence ID" value="CAE6440137.1"/>
    <property type="molecule type" value="Genomic_DNA"/>
</dbReference>
<accession>A0A8H2XZI9</accession>
<name>A0A8H2XZI9_9AGAM</name>
<proteinExistence type="inferred from homology"/>